<dbReference type="RefSeq" id="WP_158767163.1">
    <property type="nucleotide sequence ID" value="NZ_CP047045.1"/>
</dbReference>
<dbReference type="Gene3D" id="3.10.180.10">
    <property type="entry name" value="2,3-Dihydroxybiphenyl 1,2-Dioxygenase, domain 1"/>
    <property type="match status" value="1"/>
</dbReference>
<dbReference type="GO" id="GO:0016829">
    <property type="term" value="F:lyase activity"/>
    <property type="evidence" value="ECO:0007669"/>
    <property type="project" value="UniProtKB-KW"/>
</dbReference>
<dbReference type="SUPFAM" id="SSF54593">
    <property type="entry name" value="Glyoxalase/Bleomycin resistance protein/Dihydroxybiphenyl dioxygenase"/>
    <property type="match status" value="1"/>
</dbReference>
<keyword evidence="2" id="KW-0456">Lyase</keyword>
<keyword evidence="3" id="KW-1185">Reference proteome</keyword>
<dbReference type="KEGG" id="tsv:DSM104635_03227"/>
<accession>A0A6I6MSP9</accession>
<reference evidence="3" key="1">
    <citation type="submission" date="2019-12" db="EMBL/GenBank/DDBJ databases">
        <title>Complete genome of Terracaulis silvestris 0127_4.</title>
        <authorList>
            <person name="Vieira S."/>
            <person name="Riedel T."/>
            <person name="Sproer C."/>
            <person name="Pascual J."/>
            <person name="Boedeker C."/>
            <person name="Overmann J."/>
        </authorList>
    </citation>
    <scope>NUCLEOTIDE SEQUENCE [LARGE SCALE GENOMIC DNA]</scope>
    <source>
        <strain evidence="3">0127_4</strain>
    </source>
</reference>
<dbReference type="InterPro" id="IPR029068">
    <property type="entry name" value="Glyas_Bleomycin-R_OHBP_Dase"/>
</dbReference>
<evidence type="ECO:0000313" key="2">
    <source>
        <dbReference type="EMBL" id="QGZ96368.1"/>
    </source>
</evidence>
<dbReference type="EMBL" id="CP047045">
    <property type="protein sequence ID" value="QGZ96368.1"/>
    <property type="molecule type" value="Genomic_DNA"/>
</dbReference>
<proteinExistence type="predicted"/>
<organism evidence="2 3">
    <name type="scientific">Terricaulis silvestris</name>
    <dbReference type="NCBI Taxonomy" id="2686094"/>
    <lineage>
        <taxon>Bacteria</taxon>
        <taxon>Pseudomonadati</taxon>
        <taxon>Pseudomonadota</taxon>
        <taxon>Alphaproteobacteria</taxon>
        <taxon>Caulobacterales</taxon>
        <taxon>Caulobacteraceae</taxon>
        <taxon>Terricaulis</taxon>
    </lineage>
</organism>
<dbReference type="Pfam" id="PF18029">
    <property type="entry name" value="Glyoxalase_6"/>
    <property type="match status" value="1"/>
</dbReference>
<dbReference type="AlphaFoldDB" id="A0A6I6MSP9"/>
<feature type="domain" description="VOC" evidence="1">
    <location>
        <begin position="6"/>
        <end position="121"/>
    </location>
</feature>
<evidence type="ECO:0000259" key="1">
    <source>
        <dbReference type="PROSITE" id="PS51819"/>
    </source>
</evidence>
<dbReference type="InterPro" id="IPR041581">
    <property type="entry name" value="Glyoxalase_6"/>
</dbReference>
<dbReference type="InterPro" id="IPR037523">
    <property type="entry name" value="VOC_core"/>
</dbReference>
<dbReference type="CDD" id="cd06587">
    <property type="entry name" value="VOC"/>
    <property type="match status" value="1"/>
</dbReference>
<dbReference type="Proteomes" id="UP000431269">
    <property type="component" value="Chromosome"/>
</dbReference>
<gene>
    <name evidence="2" type="ORF">DSM104635_03227</name>
</gene>
<evidence type="ECO:0000313" key="3">
    <source>
        <dbReference type="Proteomes" id="UP000431269"/>
    </source>
</evidence>
<sequence length="128" mass="14491">MAKVLGVGGIFFKTQDAAALREWYARVLGLEISDWGMFFTPDMVKDKPGSGTVFSAFSADSDYFKPSEKEFMFNLIVDDMDGMLARAKEAGVWPVKQQEESYGRFAHIIDLEGRKIELWEPKPTPEQT</sequence>
<protein>
    <submittedName>
        <fullName evidence="2">Putative enzyme related to lactoylglutathione lyase</fullName>
    </submittedName>
</protein>
<name>A0A6I6MSP9_9CAUL</name>
<dbReference type="PROSITE" id="PS51819">
    <property type="entry name" value="VOC"/>
    <property type="match status" value="1"/>
</dbReference>